<proteinExistence type="predicted"/>
<feature type="compositionally biased region" description="Gly residues" evidence="1">
    <location>
        <begin position="20"/>
        <end position="35"/>
    </location>
</feature>
<organism evidence="2 3">
    <name type="scientific">Cymbomonas tetramitiformis</name>
    <dbReference type="NCBI Taxonomy" id="36881"/>
    <lineage>
        <taxon>Eukaryota</taxon>
        <taxon>Viridiplantae</taxon>
        <taxon>Chlorophyta</taxon>
        <taxon>Pyramimonadophyceae</taxon>
        <taxon>Pyramimonadales</taxon>
        <taxon>Pyramimonadaceae</taxon>
        <taxon>Cymbomonas</taxon>
    </lineage>
</organism>
<gene>
    <name evidence="2" type="ORF">CYMTET_56986</name>
</gene>
<feature type="region of interest" description="Disordered" evidence="1">
    <location>
        <begin position="1"/>
        <end position="35"/>
    </location>
</feature>
<protein>
    <submittedName>
        <fullName evidence="2">Uncharacterized protein</fullName>
    </submittedName>
</protein>
<accession>A0AAE0ELA3</accession>
<evidence type="ECO:0000256" key="1">
    <source>
        <dbReference type="SAM" id="MobiDB-lite"/>
    </source>
</evidence>
<keyword evidence="3" id="KW-1185">Reference proteome</keyword>
<evidence type="ECO:0000313" key="3">
    <source>
        <dbReference type="Proteomes" id="UP001190700"/>
    </source>
</evidence>
<name>A0AAE0ELA3_9CHLO</name>
<dbReference type="EMBL" id="LGRX02035929">
    <property type="protein sequence ID" value="KAK3232673.1"/>
    <property type="molecule type" value="Genomic_DNA"/>
</dbReference>
<dbReference type="Proteomes" id="UP001190700">
    <property type="component" value="Unassembled WGS sequence"/>
</dbReference>
<evidence type="ECO:0000313" key="2">
    <source>
        <dbReference type="EMBL" id="KAK3232673.1"/>
    </source>
</evidence>
<sequence>MGLGGPLRKAGYATQSGQDGQIGGEHGSGGMGMGAGGAGLQQFRLRVWMTPCHGVIHTPDDTDVFMFAGGAGMGAFGGPGTRPKHLEIPRVATHERVGLEEGSVGWLGNGSATGQVQVVGGGWRAALGGRGNGTSWEGHGENWWACECASLQCYLAVSWQGNHPDSRTDK</sequence>
<dbReference type="AlphaFoldDB" id="A0AAE0ELA3"/>
<reference evidence="2 3" key="1">
    <citation type="journal article" date="2015" name="Genome Biol. Evol.">
        <title>Comparative Genomics of a Bacterivorous Green Alga Reveals Evolutionary Causalities and Consequences of Phago-Mixotrophic Mode of Nutrition.</title>
        <authorList>
            <person name="Burns J.A."/>
            <person name="Paasch A."/>
            <person name="Narechania A."/>
            <person name="Kim E."/>
        </authorList>
    </citation>
    <scope>NUCLEOTIDE SEQUENCE [LARGE SCALE GENOMIC DNA]</scope>
    <source>
        <strain evidence="2 3">PLY_AMNH</strain>
    </source>
</reference>
<comment type="caution">
    <text evidence="2">The sequence shown here is derived from an EMBL/GenBank/DDBJ whole genome shotgun (WGS) entry which is preliminary data.</text>
</comment>